<dbReference type="EMBL" id="NBSK02000009">
    <property type="protein sequence ID" value="KAJ0188127.1"/>
    <property type="molecule type" value="Genomic_DNA"/>
</dbReference>
<comment type="caution">
    <text evidence="1">The sequence shown here is derived from an EMBL/GenBank/DDBJ whole genome shotgun (WGS) entry which is preliminary data.</text>
</comment>
<keyword evidence="2" id="KW-1185">Reference proteome</keyword>
<evidence type="ECO:0000313" key="1">
    <source>
        <dbReference type="EMBL" id="KAJ0188127.1"/>
    </source>
</evidence>
<dbReference type="AlphaFoldDB" id="A0A9R1UJA5"/>
<accession>A0A9R1UJA5</accession>
<dbReference type="Proteomes" id="UP000235145">
    <property type="component" value="Unassembled WGS sequence"/>
</dbReference>
<name>A0A9R1UJA5_LACSA</name>
<protein>
    <submittedName>
        <fullName evidence="1">Uncharacterized protein</fullName>
    </submittedName>
</protein>
<sequence>MSKICWRSKTNLFDLNQDPDRHSMYSFREPLMFNSIFNPEQPMYNLYFKQEQLIKDSPSTCFTLWLGPQDISTHRVIVIALVRGDHYVNVDLQRTYLMPTICHFGVTTDHHGLLDGKLSMLLY</sequence>
<gene>
    <name evidence="1" type="ORF">LSAT_V11C900490080</name>
</gene>
<reference evidence="1 2" key="1">
    <citation type="journal article" date="2017" name="Nat. Commun.">
        <title>Genome assembly with in vitro proximity ligation data and whole-genome triplication in lettuce.</title>
        <authorList>
            <person name="Reyes-Chin-Wo S."/>
            <person name="Wang Z."/>
            <person name="Yang X."/>
            <person name="Kozik A."/>
            <person name="Arikit S."/>
            <person name="Song C."/>
            <person name="Xia L."/>
            <person name="Froenicke L."/>
            <person name="Lavelle D.O."/>
            <person name="Truco M.J."/>
            <person name="Xia R."/>
            <person name="Zhu S."/>
            <person name="Xu C."/>
            <person name="Xu H."/>
            <person name="Xu X."/>
            <person name="Cox K."/>
            <person name="Korf I."/>
            <person name="Meyers B.C."/>
            <person name="Michelmore R.W."/>
        </authorList>
    </citation>
    <scope>NUCLEOTIDE SEQUENCE [LARGE SCALE GENOMIC DNA]</scope>
    <source>
        <strain evidence="2">cv. Salinas</strain>
        <tissue evidence="1">Seedlings</tissue>
    </source>
</reference>
<proteinExistence type="predicted"/>
<evidence type="ECO:0000313" key="2">
    <source>
        <dbReference type="Proteomes" id="UP000235145"/>
    </source>
</evidence>
<organism evidence="1 2">
    <name type="scientific">Lactuca sativa</name>
    <name type="common">Garden lettuce</name>
    <dbReference type="NCBI Taxonomy" id="4236"/>
    <lineage>
        <taxon>Eukaryota</taxon>
        <taxon>Viridiplantae</taxon>
        <taxon>Streptophyta</taxon>
        <taxon>Embryophyta</taxon>
        <taxon>Tracheophyta</taxon>
        <taxon>Spermatophyta</taxon>
        <taxon>Magnoliopsida</taxon>
        <taxon>eudicotyledons</taxon>
        <taxon>Gunneridae</taxon>
        <taxon>Pentapetalae</taxon>
        <taxon>asterids</taxon>
        <taxon>campanulids</taxon>
        <taxon>Asterales</taxon>
        <taxon>Asteraceae</taxon>
        <taxon>Cichorioideae</taxon>
        <taxon>Cichorieae</taxon>
        <taxon>Lactucinae</taxon>
        <taxon>Lactuca</taxon>
    </lineage>
</organism>